<evidence type="ECO:0000313" key="2">
    <source>
        <dbReference type="EMBL" id="MEN2743851.1"/>
    </source>
</evidence>
<protein>
    <submittedName>
        <fullName evidence="2">GNAT family N-acetyltransferase</fullName>
    </submittedName>
</protein>
<evidence type="ECO:0000259" key="1">
    <source>
        <dbReference type="PROSITE" id="PS51186"/>
    </source>
</evidence>
<dbReference type="RefSeq" id="WP_345883442.1">
    <property type="nucleotide sequence ID" value="NZ_JBDFRB010000003.1"/>
</dbReference>
<sequence>MDFEIADAAPEDIEEVLAVKDQCWRESYTHLLPAEFLSGDLAESPDRAERWRRSLAHDAGLRLALVRREGRVVGFAGAGPALDERPPAPEQLYTAYLLKEMHGSGAGQAAVERVIGHRPAYLWVFEENPRARAFYAKLGFAPDGAREVHEMGGRALVEIRMVRPAP</sequence>
<reference evidence="2 3" key="1">
    <citation type="submission" date="2024-05" db="EMBL/GenBank/DDBJ databases">
        <title>Sinomonas sp. nov., isolated from a waste landfill.</title>
        <authorList>
            <person name="Zhao Y."/>
        </authorList>
    </citation>
    <scope>NUCLEOTIDE SEQUENCE [LARGE SCALE GENOMIC DNA]</scope>
    <source>
        <strain evidence="2 3">CCTCC AB2014300</strain>
    </source>
</reference>
<dbReference type="Proteomes" id="UP001422074">
    <property type="component" value="Unassembled WGS sequence"/>
</dbReference>
<gene>
    <name evidence="2" type="ORF">ABCQ75_04775</name>
</gene>
<organism evidence="2 3">
    <name type="scientific">Sinomonas halotolerans</name>
    <dbReference type="NCBI Taxonomy" id="1644133"/>
    <lineage>
        <taxon>Bacteria</taxon>
        <taxon>Bacillati</taxon>
        <taxon>Actinomycetota</taxon>
        <taxon>Actinomycetes</taxon>
        <taxon>Micrococcales</taxon>
        <taxon>Micrococcaceae</taxon>
        <taxon>Sinomonas</taxon>
    </lineage>
</organism>
<dbReference type="EMBL" id="JBDFRB010000003">
    <property type="protein sequence ID" value="MEN2743851.1"/>
    <property type="molecule type" value="Genomic_DNA"/>
</dbReference>
<keyword evidence="3" id="KW-1185">Reference proteome</keyword>
<name>A0ABU9WXD7_9MICC</name>
<dbReference type="InterPro" id="IPR016181">
    <property type="entry name" value="Acyl_CoA_acyltransferase"/>
</dbReference>
<dbReference type="SUPFAM" id="SSF55729">
    <property type="entry name" value="Acyl-CoA N-acyltransferases (Nat)"/>
    <property type="match status" value="1"/>
</dbReference>
<dbReference type="InterPro" id="IPR000182">
    <property type="entry name" value="GNAT_dom"/>
</dbReference>
<dbReference type="Pfam" id="PF00583">
    <property type="entry name" value="Acetyltransf_1"/>
    <property type="match status" value="1"/>
</dbReference>
<evidence type="ECO:0000313" key="3">
    <source>
        <dbReference type="Proteomes" id="UP001422074"/>
    </source>
</evidence>
<proteinExistence type="predicted"/>
<accession>A0ABU9WXD7</accession>
<dbReference type="PROSITE" id="PS51186">
    <property type="entry name" value="GNAT"/>
    <property type="match status" value="1"/>
</dbReference>
<comment type="caution">
    <text evidence="2">The sequence shown here is derived from an EMBL/GenBank/DDBJ whole genome shotgun (WGS) entry which is preliminary data.</text>
</comment>
<feature type="domain" description="N-acetyltransferase" evidence="1">
    <location>
        <begin position="3"/>
        <end position="166"/>
    </location>
</feature>
<dbReference type="Gene3D" id="3.40.630.30">
    <property type="match status" value="1"/>
</dbReference>